<sequence>MKKLLIALMAFIFMAPVSFGQQTTTTKKKTRAKTHTTARRTKKQPVKPADTSTSAAMRTPKSGMLTNGAGKTAKIQTTTKEKTDNLNDMDESRN</sequence>
<evidence type="ECO:0000256" key="1">
    <source>
        <dbReference type="SAM" id="MobiDB-lite"/>
    </source>
</evidence>
<dbReference type="AlphaFoldDB" id="A0A5M6CMZ8"/>
<keyword evidence="2" id="KW-0732">Signal</keyword>
<feature type="compositionally biased region" description="Basic and acidic residues" evidence="1">
    <location>
        <begin position="79"/>
        <end position="94"/>
    </location>
</feature>
<gene>
    <name evidence="3" type="ORF">F0919_01810</name>
</gene>
<evidence type="ECO:0000256" key="2">
    <source>
        <dbReference type="SAM" id="SignalP"/>
    </source>
</evidence>
<proteinExistence type="predicted"/>
<accession>A0A5M6CMZ8</accession>
<evidence type="ECO:0000313" key="4">
    <source>
        <dbReference type="Proteomes" id="UP000323632"/>
    </source>
</evidence>
<evidence type="ECO:0000313" key="3">
    <source>
        <dbReference type="EMBL" id="KAA5536427.1"/>
    </source>
</evidence>
<feature type="signal peptide" evidence="2">
    <location>
        <begin position="1"/>
        <end position="20"/>
    </location>
</feature>
<dbReference type="Proteomes" id="UP000323632">
    <property type="component" value="Unassembled WGS sequence"/>
</dbReference>
<organism evidence="3 4">
    <name type="scientific">Taibaiella lutea</name>
    <dbReference type="NCBI Taxonomy" id="2608001"/>
    <lineage>
        <taxon>Bacteria</taxon>
        <taxon>Pseudomonadati</taxon>
        <taxon>Bacteroidota</taxon>
        <taxon>Chitinophagia</taxon>
        <taxon>Chitinophagales</taxon>
        <taxon>Chitinophagaceae</taxon>
        <taxon>Taibaiella</taxon>
    </lineage>
</organism>
<keyword evidence="4" id="KW-1185">Reference proteome</keyword>
<dbReference type="EMBL" id="VWSH01000001">
    <property type="protein sequence ID" value="KAA5536427.1"/>
    <property type="molecule type" value="Genomic_DNA"/>
</dbReference>
<name>A0A5M6CMZ8_9BACT</name>
<feature type="region of interest" description="Disordered" evidence="1">
    <location>
        <begin position="21"/>
        <end position="94"/>
    </location>
</feature>
<protein>
    <submittedName>
        <fullName evidence="3">Uncharacterized protein</fullName>
    </submittedName>
</protein>
<feature type="chain" id="PRO_5024379267" evidence="2">
    <location>
        <begin position="21"/>
        <end position="94"/>
    </location>
</feature>
<comment type="caution">
    <text evidence="3">The sequence shown here is derived from an EMBL/GenBank/DDBJ whole genome shotgun (WGS) entry which is preliminary data.</text>
</comment>
<dbReference type="RefSeq" id="WP_150030998.1">
    <property type="nucleotide sequence ID" value="NZ_VWSH01000001.1"/>
</dbReference>
<reference evidence="3 4" key="1">
    <citation type="submission" date="2019-09" db="EMBL/GenBank/DDBJ databases">
        <title>Genome sequence and assembly of Taibaiella sp.</title>
        <authorList>
            <person name="Chhetri G."/>
        </authorList>
    </citation>
    <scope>NUCLEOTIDE SEQUENCE [LARGE SCALE GENOMIC DNA]</scope>
    <source>
        <strain evidence="3 4">KVB11</strain>
    </source>
</reference>
<feature type="compositionally biased region" description="Basic residues" evidence="1">
    <location>
        <begin position="26"/>
        <end position="45"/>
    </location>
</feature>